<gene>
    <name evidence="2" type="ORF">CRE_21285</name>
</gene>
<dbReference type="InParanoid" id="E3MF89"/>
<proteinExistence type="predicted"/>
<dbReference type="eggNOG" id="KOG2191">
    <property type="taxonomic scope" value="Eukaryota"/>
</dbReference>
<dbReference type="EMBL" id="DS268440">
    <property type="protein sequence ID" value="EFP00801.1"/>
    <property type="molecule type" value="Genomic_DNA"/>
</dbReference>
<dbReference type="HOGENOM" id="CLU_070418_0_0_1"/>
<sequence length="269" mass="28664">MAKVKEEQLPLDVTSDGRKRSKRTTRRYRKVRAIERDRLAKKIQYFEWKTKEIESRKSGNTVTIGTDLLKRIRFPSESVDGEVRTDKPKKKKTVKPNSCDKPIKNKKKRDEKSQKSHQGDSPAVNGGGPTGNQSQNAPFQQAPAFNSGGGGGGMNVGSAGFGGGQRGGYGGGGHGQFGGGGGGGPQFGNGNPMHFFPFQGNRQFCEQSVSEVMQAMQVGFGLGVAAMAQMRTGQESQMTANRGSAGFGDGYGGGVQGGGPQGDQNSWRQ</sequence>
<accession>E3MF89</accession>
<feature type="compositionally biased region" description="Gly residues" evidence="1">
    <location>
        <begin position="245"/>
        <end position="261"/>
    </location>
</feature>
<protein>
    <submittedName>
        <fullName evidence="2">Uncharacterized protein</fullName>
    </submittedName>
</protein>
<feature type="compositionally biased region" description="Basic and acidic residues" evidence="1">
    <location>
        <begin position="108"/>
        <end position="118"/>
    </location>
</feature>
<dbReference type="STRING" id="31234.E3MF89"/>
<organism evidence="3">
    <name type="scientific">Caenorhabditis remanei</name>
    <name type="common">Caenorhabditis vulgaris</name>
    <dbReference type="NCBI Taxonomy" id="31234"/>
    <lineage>
        <taxon>Eukaryota</taxon>
        <taxon>Metazoa</taxon>
        <taxon>Ecdysozoa</taxon>
        <taxon>Nematoda</taxon>
        <taxon>Chromadorea</taxon>
        <taxon>Rhabditida</taxon>
        <taxon>Rhabditina</taxon>
        <taxon>Rhabditomorpha</taxon>
        <taxon>Rhabditoidea</taxon>
        <taxon>Rhabditidae</taxon>
        <taxon>Peloderinae</taxon>
        <taxon>Caenorhabditis</taxon>
    </lineage>
</organism>
<feature type="compositionally biased region" description="Gly residues" evidence="1">
    <location>
        <begin position="170"/>
        <end position="187"/>
    </location>
</feature>
<evidence type="ECO:0000313" key="3">
    <source>
        <dbReference type="Proteomes" id="UP000008281"/>
    </source>
</evidence>
<keyword evidence="3" id="KW-1185">Reference proteome</keyword>
<dbReference type="AlphaFoldDB" id="E3MF89"/>
<feature type="compositionally biased region" description="Polar residues" evidence="1">
    <location>
        <begin position="233"/>
        <end position="242"/>
    </location>
</feature>
<feature type="region of interest" description="Disordered" evidence="1">
    <location>
        <begin position="74"/>
        <end position="151"/>
    </location>
</feature>
<evidence type="ECO:0000256" key="1">
    <source>
        <dbReference type="SAM" id="MobiDB-lite"/>
    </source>
</evidence>
<reference evidence="2" key="1">
    <citation type="submission" date="2007-07" db="EMBL/GenBank/DDBJ databases">
        <title>PCAP assembly of the Caenorhabditis remanei genome.</title>
        <authorList>
            <consortium name="The Caenorhabditis remanei Sequencing Consortium"/>
            <person name="Wilson R.K."/>
        </authorList>
    </citation>
    <scope>NUCLEOTIDE SEQUENCE [LARGE SCALE GENOMIC DNA]</scope>
    <source>
        <strain evidence="2">PB4641</strain>
    </source>
</reference>
<feature type="region of interest" description="Disordered" evidence="1">
    <location>
        <begin position="233"/>
        <end position="269"/>
    </location>
</feature>
<feature type="region of interest" description="Disordered" evidence="1">
    <location>
        <begin position="1"/>
        <end position="29"/>
    </location>
</feature>
<feature type="compositionally biased region" description="Basic residues" evidence="1">
    <location>
        <begin position="19"/>
        <end position="29"/>
    </location>
</feature>
<feature type="region of interest" description="Disordered" evidence="1">
    <location>
        <begin position="170"/>
        <end position="192"/>
    </location>
</feature>
<dbReference type="Proteomes" id="UP000008281">
    <property type="component" value="Unassembled WGS sequence"/>
</dbReference>
<name>E3MF89_CAERE</name>
<evidence type="ECO:0000313" key="2">
    <source>
        <dbReference type="EMBL" id="EFP00801.1"/>
    </source>
</evidence>